<dbReference type="RefSeq" id="WP_326122458.1">
    <property type="nucleotide sequence ID" value="NZ_JARSFG010000007.1"/>
</dbReference>
<dbReference type="Proteomes" id="UP001344888">
    <property type="component" value="Unassembled WGS sequence"/>
</dbReference>
<keyword evidence="1" id="KW-1133">Transmembrane helix</keyword>
<evidence type="ECO:0000313" key="3">
    <source>
        <dbReference type="Proteomes" id="UP001344888"/>
    </source>
</evidence>
<protein>
    <submittedName>
        <fullName evidence="2">Uncharacterized protein</fullName>
    </submittedName>
</protein>
<name>A0AAW9NH41_9BACL</name>
<feature type="transmembrane region" description="Helical" evidence="1">
    <location>
        <begin position="9"/>
        <end position="26"/>
    </location>
</feature>
<dbReference type="AlphaFoldDB" id="A0AAW9NH41"/>
<comment type="caution">
    <text evidence="2">The sequence shown here is derived from an EMBL/GenBank/DDBJ whole genome shotgun (WGS) entry which is preliminary data.</text>
</comment>
<organism evidence="2 3">
    <name type="scientific">Metasolibacillus meyeri</name>
    <dbReference type="NCBI Taxonomy" id="1071052"/>
    <lineage>
        <taxon>Bacteria</taxon>
        <taxon>Bacillati</taxon>
        <taxon>Bacillota</taxon>
        <taxon>Bacilli</taxon>
        <taxon>Bacillales</taxon>
        <taxon>Caryophanaceae</taxon>
        <taxon>Metasolibacillus</taxon>
    </lineage>
</organism>
<sequence>MQGKKSRRLILFTVLMIVIIFASFIIPRETKPSADTRVILEHTFKTYIAPQCFEDANATNFLEESTLGEAQKLNYASDSACTDEALKSEKNPFLISLLKEIGVLSTK</sequence>
<dbReference type="EMBL" id="JARSFG010000007">
    <property type="protein sequence ID" value="MEC1177949.1"/>
    <property type="molecule type" value="Genomic_DNA"/>
</dbReference>
<evidence type="ECO:0000256" key="1">
    <source>
        <dbReference type="SAM" id="Phobius"/>
    </source>
</evidence>
<evidence type="ECO:0000313" key="2">
    <source>
        <dbReference type="EMBL" id="MEC1177949.1"/>
    </source>
</evidence>
<keyword evidence="1" id="KW-0812">Transmembrane</keyword>
<accession>A0AAW9NH41</accession>
<keyword evidence="1" id="KW-0472">Membrane</keyword>
<reference evidence="2 3" key="1">
    <citation type="submission" date="2023-03" db="EMBL/GenBank/DDBJ databases">
        <title>Bacillus Genome Sequencing.</title>
        <authorList>
            <person name="Dunlap C."/>
        </authorList>
    </citation>
    <scope>NUCLEOTIDE SEQUENCE [LARGE SCALE GENOMIC DNA]</scope>
    <source>
        <strain evidence="2 3">B-59205</strain>
    </source>
</reference>
<keyword evidence="3" id="KW-1185">Reference proteome</keyword>
<proteinExistence type="predicted"/>
<gene>
    <name evidence="2" type="ORF">P9B03_05585</name>
</gene>